<reference evidence="1 2" key="1">
    <citation type="submission" date="2021-01" db="EMBL/GenBank/DDBJ databases">
        <title>Whole genome shotgun sequence of Actinoplanes palleronii NBRC 14916.</title>
        <authorList>
            <person name="Komaki H."/>
            <person name="Tamura T."/>
        </authorList>
    </citation>
    <scope>NUCLEOTIDE SEQUENCE [LARGE SCALE GENOMIC DNA]</scope>
    <source>
        <strain evidence="1 2">NBRC 14916</strain>
    </source>
</reference>
<dbReference type="Proteomes" id="UP000624709">
    <property type="component" value="Unassembled WGS sequence"/>
</dbReference>
<protein>
    <submittedName>
        <fullName evidence="1">Uncharacterized protein</fullName>
    </submittedName>
</protein>
<dbReference type="EMBL" id="BOMS01000163">
    <property type="protein sequence ID" value="GIE73070.1"/>
    <property type="molecule type" value="Genomic_DNA"/>
</dbReference>
<keyword evidence="2" id="KW-1185">Reference proteome</keyword>
<sequence length="81" mass="8764">MPYAVCAVPAGADLLVVAGQREKVRRYGGPDLSELPVLGVNNPVQDICALPVGDRWALFVTDEEWTYRFDAVTGEAWLAGS</sequence>
<gene>
    <name evidence="1" type="ORF">Apa02nite_091780</name>
</gene>
<proteinExistence type="predicted"/>
<dbReference type="RefSeq" id="WP_203830718.1">
    <property type="nucleotide sequence ID" value="NZ_BAAATY010000057.1"/>
</dbReference>
<evidence type="ECO:0000313" key="1">
    <source>
        <dbReference type="EMBL" id="GIE73070.1"/>
    </source>
</evidence>
<name>A0ABQ4BQY9_9ACTN</name>
<accession>A0ABQ4BQY9</accession>
<organism evidence="1 2">
    <name type="scientific">Actinoplanes palleronii</name>
    <dbReference type="NCBI Taxonomy" id="113570"/>
    <lineage>
        <taxon>Bacteria</taxon>
        <taxon>Bacillati</taxon>
        <taxon>Actinomycetota</taxon>
        <taxon>Actinomycetes</taxon>
        <taxon>Micromonosporales</taxon>
        <taxon>Micromonosporaceae</taxon>
        <taxon>Actinoplanes</taxon>
    </lineage>
</organism>
<evidence type="ECO:0000313" key="2">
    <source>
        <dbReference type="Proteomes" id="UP000624709"/>
    </source>
</evidence>
<comment type="caution">
    <text evidence="1">The sequence shown here is derived from an EMBL/GenBank/DDBJ whole genome shotgun (WGS) entry which is preliminary data.</text>
</comment>